<dbReference type="PROSITE" id="PS50001">
    <property type="entry name" value="SH2"/>
    <property type="match status" value="1"/>
</dbReference>
<dbReference type="EMBL" id="REGN01011867">
    <property type="protein sequence ID" value="RMZ96826.1"/>
    <property type="molecule type" value="Genomic_DNA"/>
</dbReference>
<evidence type="ECO:0000256" key="2">
    <source>
        <dbReference type="ARBA" id="ARBA00022553"/>
    </source>
</evidence>
<accession>A0A3M7PCJ2</accession>
<keyword evidence="14" id="KW-1185">Reference proteome</keyword>
<keyword evidence="4" id="KW-0479">Metal-binding</keyword>
<dbReference type="Proteomes" id="UP000276133">
    <property type="component" value="Unassembled WGS sequence"/>
</dbReference>
<dbReference type="PROSITE" id="PS00479">
    <property type="entry name" value="ZF_DAG_PE_1"/>
    <property type="match status" value="1"/>
</dbReference>
<dbReference type="InterPro" id="IPR000980">
    <property type="entry name" value="SH2"/>
</dbReference>
<evidence type="ECO:0000256" key="7">
    <source>
        <dbReference type="PROSITE-ProRule" id="PRU00191"/>
    </source>
</evidence>
<dbReference type="SUPFAM" id="SSF48065">
    <property type="entry name" value="DBL homology domain (DH-domain)"/>
    <property type="match status" value="1"/>
</dbReference>
<evidence type="ECO:0000259" key="10">
    <source>
        <dbReference type="PROSITE" id="PS50002"/>
    </source>
</evidence>
<evidence type="ECO:0000256" key="3">
    <source>
        <dbReference type="ARBA" id="ARBA00022658"/>
    </source>
</evidence>
<dbReference type="InterPro" id="IPR001452">
    <property type="entry name" value="SH3_domain"/>
</dbReference>
<feature type="domain" description="SH3" evidence="10">
    <location>
        <begin position="608"/>
        <end position="672"/>
    </location>
</feature>
<evidence type="ECO:0000256" key="4">
    <source>
        <dbReference type="ARBA" id="ARBA00022723"/>
    </source>
</evidence>
<dbReference type="InterPro" id="IPR000219">
    <property type="entry name" value="DH_dom"/>
</dbReference>
<dbReference type="SUPFAM" id="SSF57889">
    <property type="entry name" value="Cysteine-rich domain"/>
    <property type="match status" value="1"/>
</dbReference>
<dbReference type="SMART" id="SM00109">
    <property type="entry name" value="C1"/>
    <property type="match status" value="1"/>
</dbReference>
<evidence type="ECO:0000259" key="11">
    <source>
        <dbReference type="PROSITE" id="PS50010"/>
    </source>
</evidence>
<dbReference type="GO" id="GO:0046872">
    <property type="term" value="F:metal ion binding"/>
    <property type="evidence" value="ECO:0007669"/>
    <property type="project" value="UniProtKB-KW"/>
</dbReference>
<evidence type="ECO:0000256" key="8">
    <source>
        <dbReference type="PROSITE-ProRule" id="PRU00192"/>
    </source>
</evidence>
<dbReference type="Gene3D" id="3.30.505.10">
    <property type="entry name" value="SH2 domain"/>
    <property type="match status" value="1"/>
</dbReference>
<dbReference type="Pfam" id="PF22697">
    <property type="entry name" value="SOS1_NGEF_PH"/>
    <property type="match status" value="1"/>
</dbReference>
<keyword evidence="3" id="KW-0344">Guanine-nucleotide releasing factor</keyword>
<evidence type="ECO:0000313" key="14">
    <source>
        <dbReference type="Proteomes" id="UP000276133"/>
    </source>
</evidence>
<comment type="caution">
    <text evidence="13">The sequence shown here is derived from an EMBL/GenBank/DDBJ whole genome shotgun (WGS) entry which is preliminary data.</text>
</comment>
<dbReference type="Gene3D" id="2.30.30.40">
    <property type="entry name" value="SH3 Domains"/>
    <property type="match status" value="2"/>
</dbReference>
<keyword evidence="2" id="KW-0597">Phosphoprotein</keyword>
<reference evidence="13 14" key="1">
    <citation type="journal article" date="2018" name="Sci. Rep.">
        <title>Genomic signatures of local adaptation to the degree of environmental predictability in rotifers.</title>
        <authorList>
            <person name="Franch-Gras L."/>
            <person name="Hahn C."/>
            <person name="Garcia-Roger E.M."/>
            <person name="Carmona M.J."/>
            <person name="Serra M."/>
            <person name="Gomez A."/>
        </authorList>
    </citation>
    <scope>NUCLEOTIDE SEQUENCE [LARGE SCALE GENOMIC DNA]</scope>
    <source>
        <strain evidence="13">HYR1</strain>
    </source>
</reference>
<dbReference type="AlphaFoldDB" id="A0A3M7PCJ2"/>
<dbReference type="InterPro" id="IPR001849">
    <property type="entry name" value="PH_domain"/>
</dbReference>
<protein>
    <submittedName>
        <fullName evidence="13">Guanine nucleotide exchange factor VAV2 isoform X6</fullName>
    </submittedName>
</protein>
<dbReference type="Pfam" id="PF00130">
    <property type="entry name" value="C1_1"/>
    <property type="match status" value="1"/>
</dbReference>
<dbReference type="Pfam" id="PF00621">
    <property type="entry name" value="RhoGEF"/>
    <property type="match status" value="1"/>
</dbReference>
<dbReference type="Gene3D" id="2.30.29.30">
    <property type="entry name" value="Pleckstrin-homology domain (PH domain)/Phosphotyrosine-binding domain (PTB)"/>
    <property type="match status" value="1"/>
</dbReference>
<gene>
    <name evidence="13" type="ORF">BpHYR1_010659</name>
</gene>
<keyword evidence="5" id="KW-0862">Zinc</keyword>
<dbReference type="PROSITE" id="PS50002">
    <property type="entry name" value="SH3"/>
    <property type="match status" value="2"/>
</dbReference>
<dbReference type="InterPro" id="IPR046349">
    <property type="entry name" value="C1-like_sf"/>
</dbReference>
<dbReference type="InterPro" id="IPR055251">
    <property type="entry name" value="SOS1_NGEF_PH"/>
</dbReference>
<dbReference type="SMART" id="SM00326">
    <property type="entry name" value="SH3"/>
    <property type="match status" value="2"/>
</dbReference>
<dbReference type="GO" id="GO:0005085">
    <property type="term" value="F:guanyl-nucleotide exchange factor activity"/>
    <property type="evidence" value="ECO:0007669"/>
    <property type="project" value="UniProtKB-KW"/>
</dbReference>
<evidence type="ECO:0000259" key="9">
    <source>
        <dbReference type="PROSITE" id="PS50001"/>
    </source>
</evidence>
<dbReference type="CDD" id="cd20810">
    <property type="entry name" value="C1_VAV"/>
    <property type="match status" value="1"/>
</dbReference>
<keyword evidence="6 7" id="KW-0727">SH2 domain</keyword>
<keyword evidence="1 8" id="KW-0728">SH3 domain</keyword>
<dbReference type="GO" id="GO:0016477">
    <property type="term" value="P:cell migration"/>
    <property type="evidence" value="ECO:0007669"/>
    <property type="project" value="TreeGrafter"/>
</dbReference>
<evidence type="ECO:0000256" key="6">
    <source>
        <dbReference type="ARBA" id="ARBA00022999"/>
    </source>
</evidence>
<evidence type="ECO:0000256" key="5">
    <source>
        <dbReference type="ARBA" id="ARBA00022833"/>
    </source>
</evidence>
<dbReference type="SMART" id="SM00233">
    <property type="entry name" value="PH"/>
    <property type="match status" value="1"/>
</dbReference>
<feature type="domain" description="SH3" evidence="10">
    <location>
        <begin position="397"/>
        <end position="462"/>
    </location>
</feature>
<dbReference type="PANTHER" id="PTHR45818:SF3">
    <property type="entry name" value="PROTEIN VAV"/>
    <property type="match status" value="1"/>
</dbReference>
<feature type="domain" description="Phorbol-ester/DAG-type" evidence="12">
    <location>
        <begin position="308"/>
        <end position="359"/>
    </location>
</feature>
<dbReference type="PROSITE" id="PS50010">
    <property type="entry name" value="DH_2"/>
    <property type="match status" value="1"/>
</dbReference>
<dbReference type="SUPFAM" id="SSF55550">
    <property type="entry name" value="SH2 domain"/>
    <property type="match status" value="1"/>
</dbReference>
<dbReference type="InterPro" id="IPR035899">
    <property type="entry name" value="DBL_dom_sf"/>
</dbReference>
<dbReference type="Gene3D" id="3.30.60.20">
    <property type="match status" value="1"/>
</dbReference>
<feature type="domain" description="DH" evidence="11">
    <location>
        <begin position="1"/>
        <end position="112"/>
    </location>
</feature>
<dbReference type="PANTHER" id="PTHR45818">
    <property type="entry name" value="PROTEIN VAV"/>
    <property type="match status" value="1"/>
</dbReference>
<dbReference type="OrthoDB" id="5340910at2759"/>
<evidence type="ECO:0000259" key="12">
    <source>
        <dbReference type="PROSITE" id="PS50081"/>
    </source>
</evidence>
<dbReference type="InterPro" id="IPR036860">
    <property type="entry name" value="SH2_dom_sf"/>
</dbReference>
<dbReference type="InterPro" id="IPR011993">
    <property type="entry name" value="PH-like_dom_sf"/>
</dbReference>
<evidence type="ECO:0000313" key="13">
    <source>
        <dbReference type="EMBL" id="RMZ96826.1"/>
    </source>
</evidence>
<sequence>MKEYAEYFSSIDRARARVDSLMQVSLSNNSSEHTKELYIRQFRSKLEECSSKSKFGKYKLTDLMGLPYQRVLKYHLLFSELLKQTDVDHRAKDVIKKTKDSMCELGNYLNECQRDKENLSKIEFLIKFLLINNNSSETARSSLYSTSFNLNLLKDYGHYIKDDKFRIKSIDSGERYARTRTFFLFEKALIVCKLKGNYYNYKETLLINDFSIEDHYQTNLSSQSSSNLPHGLISNLFNSSNLNSTANLSTSSLNLNSSSNAHSLHLINQEHSKIYLIIFKNKEHKKEWKECLLKAKEKMRPEGQRALKHLFELTNFDRELVTCCVCNKYLLGLFYQGYKCSQCSSIAHKECLTKVTSTCSSFNSLPMPAPLLPRPVSNSGVTITRSLSTNSAKSNYNQTLLAQAIYNYDGRPAPPEGSAVSFNQGDLIQVTDDDDDDWWKGVVVAKNKEGYFPRRHVRVMQNHRLSHSLSSGHLSRNLNLEEYPWFSPVDRFMADAILNRIPNDLSETIFMVRCRNDGGYAISIKHKGIVDHIKININELSNSSLAYPLIINDSAEDEDFTHVYFIDQQHNFNSIVSLVKYFSAHLLKDNFPQLDSTLGIPFKKALPPYISVAVAKHDYSPPGKDNIGEQIELKVGKKYYLLSEEVNGWLRVYNSDGLIGYVPGSYLSGSKDLIES</sequence>
<dbReference type="SUPFAM" id="SSF50729">
    <property type="entry name" value="PH domain-like"/>
    <property type="match status" value="1"/>
</dbReference>
<dbReference type="InterPro" id="IPR002219">
    <property type="entry name" value="PKC_DAG/PE"/>
</dbReference>
<feature type="domain" description="SH2" evidence="9">
    <location>
        <begin position="484"/>
        <end position="602"/>
    </location>
</feature>
<dbReference type="SUPFAM" id="SSF50044">
    <property type="entry name" value="SH3-domain"/>
    <property type="match status" value="2"/>
</dbReference>
<dbReference type="Pfam" id="PF00018">
    <property type="entry name" value="SH3_1"/>
    <property type="match status" value="1"/>
</dbReference>
<dbReference type="CDD" id="cd00174">
    <property type="entry name" value="SH3"/>
    <property type="match status" value="1"/>
</dbReference>
<organism evidence="13 14">
    <name type="scientific">Brachionus plicatilis</name>
    <name type="common">Marine rotifer</name>
    <name type="synonym">Brachionus muelleri</name>
    <dbReference type="NCBI Taxonomy" id="10195"/>
    <lineage>
        <taxon>Eukaryota</taxon>
        <taxon>Metazoa</taxon>
        <taxon>Spiralia</taxon>
        <taxon>Gnathifera</taxon>
        <taxon>Rotifera</taxon>
        <taxon>Eurotatoria</taxon>
        <taxon>Monogononta</taxon>
        <taxon>Pseudotrocha</taxon>
        <taxon>Ploima</taxon>
        <taxon>Brachionidae</taxon>
        <taxon>Brachionus</taxon>
    </lineage>
</organism>
<dbReference type="PROSITE" id="PS50081">
    <property type="entry name" value="ZF_DAG_PE_2"/>
    <property type="match status" value="1"/>
</dbReference>
<name>A0A3M7PCJ2_BRAPC</name>
<evidence type="ECO:0000256" key="1">
    <source>
        <dbReference type="ARBA" id="ARBA00022443"/>
    </source>
</evidence>
<dbReference type="Gene3D" id="1.20.900.10">
    <property type="entry name" value="Dbl homology (DH) domain"/>
    <property type="match status" value="1"/>
</dbReference>
<proteinExistence type="predicted"/>
<dbReference type="GO" id="GO:0005737">
    <property type="term" value="C:cytoplasm"/>
    <property type="evidence" value="ECO:0007669"/>
    <property type="project" value="TreeGrafter"/>
</dbReference>
<dbReference type="STRING" id="10195.A0A3M7PCJ2"/>
<dbReference type="InterPro" id="IPR036028">
    <property type="entry name" value="SH3-like_dom_sf"/>
</dbReference>